<comment type="caution">
    <text evidence="2">The sequence shown here is derived from an EMBL/GenBank/DDBJ whole genome shotgun (WGS) entry which is preliminary data.</text>
</comment>
<dbReference type="InterPro" id="IPR016155">
    <property type="entry name" value="Mopterin_synth/thiamin_S_b"/>
</dbReference>
<name>A0A930Y1W6_9GAMM</name>
<dbReference type="Pfam" id="PF02597">
    <property type="entry name" value="ThiS"/>
    <property type="match status" value="1"/>
</dbReference>
<dbReference type="InterPro" id="IPR003749">
    <property type="entry name" value="ThiS/MoaD-like"/>
</dbReference>
<dbReference type="Proteomes" id="UP000604381">
    <property type="component" value="Unassembled WGS sequence"/>
</dbReference>
<feature type="region of interest" description="Disordered" evidence="1">
    <location>
        <begin position="1"/>
        <end position="23"/>
    </location>
</feature>
<feature type="compositionally biased region" description="Low complexity" evidence="1">
    <location>
        <begin position="14"/>
        <end position="23"/>
    </location>
</feature>
<evidence type="ECO:0000313" key="2">
    <source>
        <dbReference type="EMBL" id="MBF2735775.1"/>
    </source>
</evidence>
<dbReference type="Gene3D" id="3.10.20.30">
    <property type="match status" value="1"/>
</dbReference>
<protein>
    <submittedName>
        <fullName evidence="2">Sulfur carrier protein ThiS</fullName>
    </submittedName>
</protein>
<dbReference type="InterPro" id="IPR012675">
    <property type="entry name" value="Beta-grasp_dom_sf"/>
</dbReference>
<dbReference type="SUPFAM" id="SSF54285">
    <property type="entry name" value="MoaD/ThiS"/>
    <property type="match status" value="1"/>
</dbReference>
<dbReference type="AlphaFoldDB" id="A0A930Y1W6"/>
<sequence length="67" mass="7294">MTVRLNGEEREVAADSSAAQAVDAWRRDPAAPYAVSVNGEHVPRPRLAARALRPGDEIEVWTLRQGG</sequence>
<dbReference type="EMBL" id="JADHEI010000052">
    <property type="protein sequence ID" value="MBF2735775.1"/>
    <property type="molecule type" value="Genomic_DNA"/>
</dbReference>
<proteinExistence type="predicted"/>
<evidence type="ECO:0000313" key="3">
    <source>
        <dbReference type="Proteomes" id="UP000604381"/>
    </source>
</evidence>
<dbReference type="InterPro" id="IPR010035">
    <property type="entry name" value="Thi_S"/>
</dbReference>
<keyword evidence="3" id="KW-1185">Reference proteome</keyword>
<reference evidence="2" key="1">
    <citation type="submission" date="2020-10" db="EMBL/GenBank/DDBJ databases">
        <title>An improved Amphimedon queenslandica hologenome assembly reveals how three proteobacterial symbionts can extend the metabolic phenotypic of their marine sponge host.</title>
        <authorList>
            <person name="Degnan B."/>
            <person name="Degnan S."/>
            <person name="Xiang X."/>
        </authorList>
    </citation>
    <scope>NUCLEOTIDE SEQUENCE</scope>
    <source>
        <strain evidence="2">AqS2</strain>
    </source>
</reference>
<evidence type="ECO:0000256" key="1">
    <source>
        <dbReference type="SAM" id="MobiDB-lite"/>
    </source>
</evidence>
<gene>
    <name evidence="2" type="primary">thiS</name>
    <name evidence="2" type="ORF">ISN26_06870</name>
</gene>
<feature type="compositionally biased region" description="Basic and acidic residues" evidence="1">
    <location>
        <begin position="1"/>
        <end position="13"/>
    </location>
</feature>
<dbReference type="NCBIfam" id="TIGR01683">
    <property type="entry name" value="thiS"/>
    <property type="match status" value="1"/>
</dbReference>
<dbReference type="CDD" id="cd00565">
    <property type="entry name" value="Ubl_ThiS"/>
    <property type="match status" value="1"/>
</dbReference>
<organism evidence="2 3">
    <name type="scientific">Candidatus Amphirhobacter heronislandensis</name>
    <dbReference type="NCBI Taxonomy" id="1732024"/>
    <lineage>
        <taxon>Bacteria</taxon>
        <taxon>Pseudomonadati</taxon>
        <taxon>Pseudomonadota</taxon>
        <taxon>Gammaproteobacteria</taxon>
        <taxon>Candidatus Tethybacterales</taxon>
        <taxon>Candidatus Tethybacteraceae</taxon>
        <taxon>Candidatus Amphirhobacter</taxon>
    </lineage>
</organism>
<accession>A0A930Y1W6</accession>